<evidence type="ECO:0000256" key="8">
    <source>
        <dbReference type="RuleBase" id="RU000477"/>
    </source>
</evidence>
<comment type="similarity">
    <text evidence="2 8">Belongs to the MIP/aquaporin (TC 1.A.8) family.</text>
</comment>
<dbReference type="PANTHER" id="PTHR43829">
    <property type="entry name" value="AQUAPORIN OR AQUAGLYCEROPORIN RELATED"/>
    <property type="match status" value="1"/>
</dbReference>
<keyword evidence="11" id="KW-1185">Reference proteome</keyword>
<evidence type="ECO:0000313" key="11">
    <source>
        <dbReference type="Proteomes" id="UP000001940"/>
    </source>
</evidence>
<dbReference type="GO" id="GO:0015793">
    <property type="term" value="P:glycerol transmembrane transport"/>
    <property type="evidence" value="ECO:0000318"/>
    <property type="project" value="GO_Central"/>
</dbReference>
<dbReference type="GO" id="GO:0005886">
    <property type="term" value="C:plasma membrane"/>
    <property type="evidence" value="ECO:0000318"/>
    <property type="project" value="GO_Central"/>
</dbReference>
<feature type="transmembrane region" description="Helical" evidence="9">
    <location>
        <begin position="93"/>
        <end position="118"/>
    </location>
</feature>
<reference evidence="10 11" key="1">
    <citation type="journal article" date="1998" name="Science">
        <title>Genome sequence of the nematode C. elegans: a platform for investigating biology.</title>
        <authorList>
            <consortium name="The C. elegans sequencing consortium"/>
            <person name="Sulson J.E."/>
            <person name="Waterston R."/>
        </authorList>
    </citation>
    <scope>NUCLEOTIDE SEQUENCE [LARGE SCALE GENOMIC DNA]</scope>
    <source>
        <strain evidence="10 11">Bristol N2</strain>
    </source>
</reference>
<dbReference type="Reactome" id="R-CEL-432047">
    <property type="pathway name" value="Passive transport by Aquaporins"/>
</dbReference>
<proteinExistence type="evidence at protein level"/>
<evidence type="ECO:0000256" key="2">
    <source>
        <dbReference type="ARBA" id="ARBA00006175"/>
    </source>
</evidence>
<accession>Q17571</accession>
<dbReference type="GO" id="GO:0015254">
    <property type="term" value="F:glycerol channel activity"/>
    <property type="evidence" value="ECO:0000318"/>
    <property type="project" value="GO_Central"/>
</dbReference>
<evidence type="ECO:0000256" key="3">
    <source>
        <dbReference type="ARBA" id="ARBA00022448"/>
    </source>
</evidence>
<evidence type="ECO:0000256" key="5">
    <source>
        <dbReference type="ARBA" id="ARBA00022989"/>
    </source>
</evidence>
<dbReference type="FunCoup" id="Q17571">
    <property type="interactions" value="39"/>
</dbReference>
<dbReference type="PhylomeDB" id="Q17571"/>
<dbReference type="InterPro" id="IPR022357">
    <property type="entry name" value="MIP_CS"/>
</dbReference>
<dbReference type="ExpressionAtlas" id="Q17571">
    <property type="expression patterns" value="baseline and differential"/>
</dbReference>
<dbReference type="AGR" id="WB:WBGene00000170"/>
<dbReference type="EMBL" id="BX284602">
    <property type="protein sequence ID" value="CAA84633.1"/>
    <property type="molecule type" value="Genomic_DNA"/>
</dbReference>
<dbReference type="SUPFAM" id="SSF81338">
    <property type="entry name" value="Aquaporin-like"/>
    <property type="match status" value="1"/>
</dbReference>
<dbReference type="eggNOG" id="KOG0224">
    <property type="taxonomic scope" value="Eukaryota"/>
</dbReference>
<feature type="transmembrane region" description="Helical" evidence="9">
    <location>
        <begin position="183"/>
        <end position="202"/>
    </location>
</feature>
<sequence length="290" mass="31426">MILDKLRAKFHIRKELLRAVLAEFTGTYLLCLIGLSVVAQKVLPRPEVNEFIGVNVGFGIAIVFGVAVSAKLSGGHINPAVSFAFLSVGQITIVQFIAYFVAQFFGAFFGAATVYAVYNDAINVFDGGVRTVGGPKDTAGIFASYPAPHLGLVNGFVDQFVATAVFVFLIAHIVDKRNSYPTWLQPILVGTGFVAIGAAFGYNCGYPVNPARDFAPRLFTSIFYGGAVFTKWFWVPIVGPFVGAVVGIWLYYFLIGFHTPQDAEEKYVVLTGNQELKPLTAKETVDEEAA</sequence>
<dbReference type="InParanoid" id="Q17571"/>
<dbReference type="InterPro" id="IPR000425">
    <property type="entry name" value="MIP"/>
</dbReference>
<dbReference type="PROSITE" id="PS00221">
    <property type="entry name" value="MIP"/>
    <property type="match status" value="1"/>
</dbReference>
<comment type="subcellular location">
    <subcellularLocation>
        <location evidence="1">Membrane</location>
        <topology evidence="1">Multi-pass membrane protein</topology>
    </subcellularLocation>
</comment>
<dbReference type="STRING" id="6239.C01G6.1a.3"/>
<dbReference type="Gene3D" id="1.20.1080.10">
    <property type="entry name" value="Glycerol uptake facilitator protein"/>
    <property type="match status" value="1"/>
</dbReference>
<comment type="function">
    <text evidence="7">Aquaglyceroporin that may modulate the water content and osmolytes during anhydrobiosis.</text>
</comment>
<feature type="transmembrane region" description="Helical" evidence="9">
    <location>
        <begin position="152"/>
        <end position="171"/>
    </location>
</feature>
<dbReference type="GO" id="GO:0016323">
    <property type="term" value="C:basolateral plasma membrane"/>
    <property type="evidence" value="ECO:0000318"/>
    <property type="project" value="GO_Central"/>
</dbReference>
<dbReference type="OrthoDB" id="3222at2759"/>
<name>Q17571_CAEEL</name>
<keyword evidence="5 9" id="KW-1133">Transmembrane helix</keyword>
<dbReference type="GO" id="GO:0015250">
    <property type="term" value="F:water channel activity"/>
    <property type="evidence" value="ECO:0000314"/>
    <property type="project" value="WormBase"/>
</dbReference>
<keyword evidence="4 8" id="KW-0812">Transmembrane</keyword>
<dbReference type="GO" id="GO:0006833">
    <property type="term" value="P:water transport"/>
    <property type="evidence" value="ECO:0000314"/>
    <property type="project" value="WormBase"/>
</dbReference>
<feature type="transmembrane region" description="Helical" evidence="9">
    <location>
        <begin position="20"/>
        <end position="39"/>
    </location>
</feature>
<dbReference type="Pfam" id="PF00230">
    <property type="entry name" value="MIP"/>
    <property type="match status" value="1"/>
</dbReference>
<organism evidence="10 11">
    <name type="scientific">Caenorhabditis elegans</name>
    <dbReference type="NCBI Taxonomy" id="6239"/>
    <lineage>
        <taxon>Eukaryota</taxon>
        <taxon>Metazoa</taxon>
        <taxon>Ecdysozoa</taxon>
        <taxon>Nematoda</taxon>
        <taxon>Chromadorea</taxon>
        <taxon>Rhabditida</taxon>
        <taxon>Rhabditina</taxon>
        <taxon>Rhabditomorpha</taxon>
        <taxon>Rhabditoidea</taxon>
        <taxon>Rhabditidae</taxon>
        <taxon>Peloderinae</taxon>
        <taxon>Caenorhabditis</taxon>
    </lineage>
</organism>
<evidence type="ECO:0007829" key="13">
    <source>
        <dbReference type="PeptideAtlas" id="Q17571"/>
    </source>
</evidence>
<dbReference type="PANTHER" id="PTHR43829:SF9">
    <property type="entry name" value="AQUAPORIN-9"/>
    <property type="match status" value="1"/>
</dbReference>
<dbReference type="UCSC" id="C01G6.1a.2">
    <property type="organism name" value="c. elegans"/>
</dbReference>
<dbReference type="RefSeq" id="NP_001379056.1">
    <property type="nucleotide sequence ID" value="NM_001393149.1"/>
</dbReference>
<gene>
    <name evidence="10 12" type="primary">aqp-2</name>
    <name evidence="12" type="ORF">C01G6.1</name>
    <name evidence="10" type="ORF">CELE_C01G6.1</name>
</gene>
<keyword evidence="6 9" id="KW-0472">Membrane</keyword>
<dbReference type="PIR" id="T18834">
    <property type="entry name" value="T18834"/>
</dbReference>
<dbReference type="NCBIfam" id="TIGR00861">
    <property type="entry name" value="MIP"/>
    <property type="match status" value="1"/>
</dbReference>
<accession>Q9U3S2</accession>
<dbReference type="InterPro" id="IPR023271">
    <property type="entry name" value="Aquaporin-like"/>
</dbReference>
<dbReference type="CTD" id="174467"/>
<dbReference type="IntAct" id="Q17571">
    <property type="interactions" value="2"/>
</dbReference>
<dbReference type="Reactome" id="R-CEL-432030">
    <property type="pathway name" value="Transport of glycerol from adipocytes to the liver by Aquaporins"/>
</dbReference>
<evidence type="ECO:0000256" key="6">
    <source>
        <dbReference type="ARBA" id="ARBA00023136"/>
    </source>
</evidence>
<evidence type="ECO:0000256" key="4">
    <source>
        <dbReference type="ARBA" id="ARBA00022692"/>
    </source>
</evidence>
<evidence type="ECO:0000313" key="10">
    <source>
        <dbReference type="EMBL" id="CAA84633.1"/>
    </source>
</evidence>
<dbReference type="WormBase" id="C01G6.1a">
    <property type="protein sequence ID" value="CE00863"/>
    <property type="gene ID" value="WBGene00000170"/>
    <property type="gene designation" value="aqp-2"/>
</dbReference>
<evidence type="ECO:0000256" key="7">
    <source>
        <dbReference type="ARBA" id="ARBA00045280"/>
    </source>
</evidence>
<feature type="transmembrane region" description="Helical" evidence="9">
    <location>
        <begin position="233"/>
        <end position="254"/>
    </location>
</feature>
<dbReference type="CDD" id="cd00333">
    <property type="entry name" value="MIP"/>
    <property type="match status" value="1"/>
</dbReference>
<dbReference type="FunFam" id="1.20.1080.10:FF:000042">
    <property type="entry name" value="AQuaPorin or aquaglyceroporin related"/>
    <property type="match status" value="1"/>
</dbReference>
<dbReference type="Reactome" id="R-CEL-432040">
    <property type="pathway name" value="Vasopressin regulates renal water homeostasis via Aquaporins"/>
</dbReference>
<protein>
    <submittedName>
        <fullName evidence="10">Aquaporin-9</fullName>
    </submittedName>
</protein>
<dbReference type="Bgee" id="WBGene00000170">
    <property type="expression patterns" value="Expressed in pharyngeal muscle cell (C elegans) and 4 other cell types or tissues"/>
</dbReference>
<evidence type="ECO:0000256" key="9">
    <source>
        <dbReference type="SAM" id="Phobius"/>
    </source>
</evidence>
<dbReference type="PRINTS" id="PR00783">
    <property type="entry name" value="MINTRINSICP"/>
</dbReference>
<dbReference type="GeneID" id="174467"/>
<dbReference type="PeptideAtlas" id="Q17571"/>
<dbReference type="MINT" id="Q17571"/>
<keyword evidence="13" id="KW-1267">Proteomics identification</keyword>
<dbReference type="PIR" id="T18843">
    <property type="entry name" value="T18843"/>
</dbReference>
<feature type="transmembrane region" description="Helical" evidence="9">
    <location>
        <begin position="51"/>
        <end position="72"/>
    </location>
</feature>
<keyword evidence="3 8" id="KW-0813">Transport</keyword>
<dbReference type="PaxDb" id="6239-C01G6.1a.2"/>
<dbReference type="AlphaFoldDB" id="Q17571"/>
<evidence type="ECO:0000256" key="1">
    <source>
        <dbReference type="ARBA" id="ARBA00004141"/>
    </source>
</evidence>
<dbReference type="InterPro" id="IPR050363">
    <property type="entry name" value="MIP/Aquaporin"/>
</dbReference>
<dbReference type="SMR" id="Q17571"/>
<evidence type="ECO:0000313" key="12">
    <source>
        <dbReference type="WormBase" id="C01G6.1a"/>
    </source>
</evidence>
<dbReference type="Proteomes" id="UP000001940">
    <property type="component" value="Chromosome II"/>
</dbReference>
<dbReference type="OMA" id="GAGVECQ"/>